<evidence type="ECO:0000259" key="6">
    <source>
        <dbReference type="Pfam" id="PF08159"/>
    </source>
</evidence>
<accession>A0A2M4AHI2</accession>
<feature type="compositionally biased region" description="Acidic residues" evidence="5">
    <location>
        <begin position="110"/>
        <end position="121"/>
    </location>
</feature>
<feature type="compositionally biased region" description="Acidic residues" evidence="5">
    <location>
        <begin position="301"/>
        <end position="311"/>
    </location>
</feature>
<feature type="compositionally biased region" description="Polar residues" evidence="5">
    <location>
        <begin position="28"/>
        <end position="38"/>
    </location>
</feature>
<feature type="compositionally biased region" description="Basic residues" evidence="5">
    <location>
        <begin position="696"/>
        <end position="705"/>
    </location>
</feature>
<feature type="compositionally biased region" description="Acidic residues" evidence="5">
    <location>
        <begin position="197"/>
        <end position="214"/>
    </location>
</feature>
<keyword evidence="4" id="KW-0539">Nucleus</keyword>
<feature type="compositionally biased region" description="Acidic residues" evidence="5">
    <location>
        <begin position="473"/>
        <end position="492"/>
    </location>
</feature>
<dbReference type="AlphaFoldDB" id="A0A2M4AHI2"/>
<feature type="compositionally biased region" description="Basic and acidic residues" evidence="5">
    <location>
        <begin position="637"/>
        <end position="659"/>
    </location>
</feature>
<reference evidence="8" key="1">
    <citation type="submission" date="2018-01" db="EMBL/GenBank/DDBJ databases">
        <title>An insight into the sialome of Amazonian anophelines.</title>
        <authorList>
            <person name="Ribeiro J.M."/>
            <person name="Scarpassa V."/>
            <person name="Calvo E."/>
        </authorList>
    </citation>
    <scope>NUCLEOTIDE SEQUENCE</scope>
    <source>
        <tissue evidence="8">Salivary glands</tissue>
    </source>
</reference>
<feature type="region of interest" description="Disordered" evidence="5">
    <location>
        <begin position="188"/>
        <end position="214"/>
    </location>
</feature>
<sequence>MKESGKKSKRASTGGGGAMVRLKPETPATATAVSQGSGKASKIWEDSRFAHLVNDPRFRGLPKSEKKVKIDSRFKSMFQDERFQVKATVDKYGRPLRRADTDELKKFYELDEDEEEDEEELQREREREERAMEGRGKEVDEEQEKSDGESDSSDDDDDDDGLQLTEEEKRMVLSEKIKNRLKDLDVDYARGEAQLYSEDEEDDEDDEEDDEEEDEVFIEHVWGELDADVERTEDSTNRLAVCHMDWDRIRAVDIMVLLSSFLPPGCSIKSVKIYPSEFGKERMQEEEERGPQELTVRTVDGSDEEEEDEEQQKERLREYQLNRLKYYYAVVECDSVETADKIYKECDGVEYESTANKLDLRFIPDEMDFGDDEPKDSCSELPEMGKYVPRIFTTTALNQAKVELTWDENDVERKEFNEKLRDGKWAQMPETELKKYVACSSSSEGEEEEETNGRRKSKKKRSILLIRAPKSDESEEDDDDDDDDDDSDEEAEPRESNKKQDMIAKYKALLSDMKEQEKAEEEEQVGMEFTWKVDDKEESNEADGNESSDRTGSSKLPNDVNPFEKILQKKKEKNKKRKELKKRRKRGELDDDAENGNGSADSESEDDLPYGVDLNDPFFASAFDEKEFGKPQKKQSKSKERDTKSKEEEEREAAEEARRKAELELLLDDGDDNRSHFNLRAIQEREIDLKSVSKSKRRRLLKKSKRQIEEQRNGRADAATAEDDFEIDVEDSRFGAIFSKPEYNIDPTNPAFKKTKGIERIIEHKLKKRRLAENDVREEEVEESGRGVRETKKQKKDVATTMLVKSIKRKIGKSN</sequence>
<dbReference type="InterPro" id="IPR039754">
    <property type="entry name" value="Esf1"/>
</dbReference>
<dbReference type="EMBL" id="GGFK01006747">
    <property type="protein sequence ID" value="MBW40068.1"/>
    <property type="molecule type" value="Transcribed_RNA"/>
</dbReference>
<comment type="similarity">
    <text evidence="2">Belongs to the ESF1 family.</text>
</comment>
<dbReference type="Pfam" id="PF25121">
    <property type="entry name" value="RRM_ESF1"/>
    <property type="match status" value="1"/>
</dbReference>
<feature type="domain" description="ESF1 RRM" evidence="7">
    <location>
        <begin position="236"/>
        <end position="378"/>
    </location>
</feature>
<feature type="compositionally biased region" description="Basic and acidic residues" evidence="5">
    <location>
        <begin position="493"/>
        <end position="504"/>
    </location>
</feature>
<dbReference type="PANTHER" id="PTHR12202">
    <property type="entry name" value="ESF1 HOMOLOG"/>
    <property type="match status" value="1"/>
</dbReference>
<feature type="region of interest" description="Disordered" evidence="5">
    <location>
        <begin position="696"/>
        <end position="724"/>
    </location>
</feature>
<feature type="compositionally biased region" description="Basic and acidic residues" evidence="5">
    <location>
        <begin position="706"/>
        <end position="715"/>
    </location>
</feature>
<evidence type="ECO:0000256" key="5">
    <source>
        <dbReference type="SAM" id="MobiDB-lite"/>
    </source>
</evidence>
<feature type="compositionally biased region" description="Basic and acidic residues" evidence="5">
    <location>
        <begin position="122"/>
        <end position="138"/>
    </location>
</feature>
<protein>
    <submittedName>
        <fullName evidence="8">Putative esf1</fullName>
    </submittedName>
</protein>
<feature type="compositionally biased region" description="Acidic residues" evidence="5">
    <location>
        <begin position="139"/>
        <end position="161"/>
    </location>
</feature>
<feature type="region of interest" description="Disordered" evidence="5">
    <location>
        <begin position="281"/>
        <end position="313"/>
    </location>
</feature>
<evidence type="ECO:0000256" key="2">
    <source>
        <dbReference type="ARBA" id="ARBA00009087"/>
    </source>
</evidence>
<feature type="region of interest" description="Disordered" evidence="5">
    <location>
        <begin position="102"/>
        <end position="169"/>
    </location>
</feature>
<dbReference type="GO" id="GO:0006364">
    <property type="term" value="P:rRNA processing"/>
    <property type="evidence" value="ECO:0007669"/>
    <property type="project" value="InterPro"/>
</dbReference>
<keyword evidence="3" id="KW-0175">Coiled coil</keyword>
<feature type="compositionally biased region" description="Basic residues" evidence="5">
    <location>
        <begin position="568"/>
        <end position="586"/>
    </location>
</feature>
<feature type="domain" description="NUC153" evidence="6">
    <location>
        <begin position="731"/>
        <end position="758"/>
    </location>
</feature>
<evidence type="ECO:0000256" key="1">
    <source>
        <dbReference type="ARBA" id="ARBA00004604"/>
    </source>
</evidence>
<dbReference type="InterPro" id="IPR056750">
    <property type="entry name" value="RRM_ESF1"/>
</dbReference>
<proteinExistence type="inferred from homology"/>
<dbReference type="PANTHER" id="PTHR12202:SF0">
    <property type="entry name" value="ESF1 HOMOLOG"/>
    <property type="match status" value="1"/>
</dbReference>
<evidence type="ECO:0000259" key="7">
    <source>
        <dbReference type="Pfam" id="PF25121"/>
    </source>
</evidence>
<feature type="compositionally biased region" description="Acidic residues" evidence="5">
    <location>
        <begin position="536"/>
        <end position="546"/>
    </location>
</feature>
<dbReference type="GO" id="GO:0003723">
    <property type="term" value="F:RNA binding"/>
    <property type="evidence" value="ECO:0007669"/>
    <property type="project" value="TreeGrafter"/>
</dbReference>
<feature type="region of interest" description="Disordered" evidence="5">
    <location>
        <begin position="773"/>
        <end position="801"/>
    </location>
</feature>
<dbReference type="InterPro" id="IPR012580">
    <property type="entry name" value="NUC153"/>
</dbReference>
<feature type="region of interest" description="Disordered" evidence="5">
    <location>
        <begin position="436"/>
        <end position="659"/>
    </location>
</feature>
<name>A0A2M4AHI2_9DIPT</name>
<evidence type="ECO:0000256" key="3">
    <source>
        <dbReference type="ARBA" id="ARBA00023054"/>
    </source>
</evidence>
<comment type="subcellular location">
    <subcellularLocation>
        <location evidence="1">Nucleus</location>
        <location evidence="1">Nucleolus</location>
    </subcellularLocation>
</comment>
<dbReference type="Pfam" id="PF08159">
    <property type="entry name" value="NUC153"/>
    <property type="match status" value="1"/>
</dbReference>
<organism evidence="8">
    <name type="scientific">Anopheles triannulatus</name>
    <dbReference type="NCBI Taxonomy" id="58253"/>
    <lineage>
        <taxon>Eukaryota</taxon>
        <taxon>Metazoa</taxon>
        <taxon>Ecdysozoa</taxon>
        <taxon>Arthropoda</taxon>
        <taxon>Hexapoda</taxon>
        <taxon>Insecta</taxon>
        <taxon>Pterygota</taxon>
        <taxon>Neoptera</taxon>
        <taxon>Endopterygota</taxon>
        <taxon>Diptera</taxon>
        <taxon>Nematocera</taxon>
        <taxon>Culicoidea</taxon>
        <taxon>Culicidae</taxon>
        <taxon>Anophelinae</taxon>
        <taxon>Anopheles</taxon>
    </lineage>
</organism>
<feature type="region of interest" description="Disordered" evidence="5">
    <location>
        <begin position="1"/>
        <end position="41"/>
    </location>
</feature>
<dbReference type="GO" id="GO:0005730">
    <property type="term" value="C:nucleolus"/>
    <property type="evidence" value="ECO:0007669"/>
    <property type="project" value="UniProtKB-SubCell"/>
</dbReference>
<evidence type="ECO:0000256" key="4">
    <source>
        <dbReference type="ARBA" id="ARBA00023242"/>
    </source>
</evidence>
<evidence type="ECO:0000313" key="8">
    <source>
        <dbReference type="EMBL" id="MBW40068.1"/>
    </source>
</evidence>